<name>A0A8S4RYI1_9NEOP</name>
<gene>
    <name evidence="2" type="primary">jg20162</name>
    <name evidence="2" type="ORF">PAEG_LOCUS20189</name>
</gene>
<feature type="compositionally biased region" description="Polar residues" evidence="1">
    <location>
        <begin position="72"/>
        <end position="83"/>
    </location>
</feature>
<organism evidence="2 3">
    <name type="scientific">Pararge aegeria aegeria</name>
    <dbReference type="NCBI Taxonomy" id="348720"/>
    <lineage>
        <taxon>Eukaryota</taxon>
        <taxon>Metazoa</taxon>
        <taxon>Ecdysozoa</taxon>
        <taxon>Arthropoda</taxon>
        <taxon>Hexapoda</taxon>
        <taxon>Insecta</taxon>
        <taxon>Pterygota</taxon>
        <taxon>Neoptera</taxon>
        <taxon>Endopterygota</taxon>
        <taxon>Lepidoptera</taxon>
        <taxon>Glossata</taxon>
        <taxon>Ditrysia</taxon>
        <taxon>Papilionoidea</taxon>
        <taxon>Nymphalidae</taxon>
        <taxon>Satyrinae</taxon>
        <taxon>Satyrini</taxon>
        <taxon>Parargina</taxon>
        <taxon>Pararge</taxon>
    </lineage>
</organism>
<dbReference type="Proteomes" id="UP000838756">
    <property type="component" value="Unassembled WGS sequence"/>
</dbReference>
<evidence type="ECO:0000313" key="2">
    <source>
        <dbReference type="EMBL" id="CAH2244217.1"/>
    </source>
</evidence>
<accession>A0A8S4RYI1</accession>
<comment type="caution">
    <text evidence="2">The sequence shown here is derived from an EMBL/GenBank/DDBJ whole genome shotgun (WGS) entry which is preliminary data.</text>
</comment>
<evidence type="ECO:0000256" key="1">
    <source>
        <dbReference type="SAM" id="MobiDB-lite"/>
    </source>
</evidence>
<keyword evidence="3" id="KW-1185">Reference proteome</keyword>
<feature type="region of interest" description="Disordered" evidence="1">
    <location>
        <begin position="66"/>
        <end position="92"/>
    </location>
</feature>
<dbReference type="EMBL" id="CAKXAJ010025810">
    <property type="protein sequence ID" value="CAH2244217.1"/>
    <property type="molecule type" value="Genomic_DNA"/>
</dbReference>
<evidence type="ECO:0000313" key="3">
    <source>
        <dbReference type="Proteomes" id="UP000838756"/>
    </source>
</evidence>
<protein>
    <submittedName>
        <fullName evidence="2">Jg20162 protein</fullName>
    </submittedName>
</protein>
<proteinExistence type="predicted"/>
<reference evidence="2" key="1">
    <citation type="submission" date="2022-03" db="EMBL/GenBank/DDBJ databases">
        <authorList>
            <person name="Lindestad O."/>
        </authorList>
    </citation>
    <scope>NUCLEOTIDE SEQUENCE</scope>
</reference>
<sequence>MVSVVSRLLRVKILATCQGKMCSRCSATTMHRRFPCISTDWRGHTLRYVRPLGDLGGLSGLSSAGWSDPAGSRTSGTTYNGRFQPTKYGDKPKEEEDTLCLMLL</sequence>
<dbReference type="AlphaFoldDB" id="A0A8S4RYI1"/>